<dbReference type="EMBL" id="JAKNGE010000048">
    <property type="protein sequence ID" value="MCG4749002.1"/>
    <property type="molecule type" value="Genomic_DNA"/>
</dbReference>
<keyword evidence="3 5" id="KW-0732">Signal</keyword>
<comment type="caution">
    <text evidence="6">The sequence shown here is derived from an EMBL/GenBank/DDBJ whole genome shotgun (WGS) entry which is preliminary data.</text>
</comment>
<dbReference type="RefSeq" id="WP_118706628.1">
    <property type="nucleotide sequence ID" value="NZ_JAAITT010000036.1"/>
</dbReference>
<evidence type="ECO:0000256" key="3">
    <source>
        <dbReference type="ARBA" id="ARBA00022729"/>
    </source>
</evidence>
<dbReference type="PROSITE" id="PS51257">
    <property type="entry name" value="PROKAR_LIPOPROTEIN"/>
    <property type="match status" value="1"/>
</dbReference>
<evidence type="ECO:0000313" key="8">
    <source>
        <dbReference type="Proteomes" id="UP000669239"/>
    </source>
</evidence>
<evidence type="ECO:0000313" key="7">
    <source>
        <dbReference type="EMBL" id="NSJ51175.1"/>
    </source>
</evidence>
<evidence type="ECO:0000256" key="5">
    <source>
        <dbReference type="SAM" id="SignalP"/>
    </source>
</evidence>
<evidence type="ECO:0000256" key="1">
    <source>
        <dbReference type="ARBA" id="ARBA00008520"/>
    </source>
</evidence>
<dbReference type="Proteomes" id="UP001299608">
    <property type="component" value="Unassembled WGS sequence"/>
</dbReference>
<evidence type="ECO:0000256" key="4">
    <source>
        <dbReference type="SAM" id="MobiDB-lite"/>
    </source>
</evidence>
<reference evidence="7 8" key="1">
    <citation type="journal article" date="2020" name="Cell Host Microbe">
        <title>Functional and Genomic Variation between Human-Derived Isolates of Lachnospiraceae Reveals Inter- and Intra-Species Diversity.</title>
        <authorList>
            <person name="Sorbara M.T."/>
            <person name="Littmann E.R."/>
            <person name="Fontana E."/>
            <person name="Moody T.U."/>
            <person name="Kohout C.E."/>
            <person name="Gjonbalaj M."/>
            <person name="Eaton V."/>
            <person name="Seok R."/>
            <person name="Leiner I.M."/>
            <person name="Pamer E.G."/>
        </authorList>
    </citation>
    <scope>NUCLEOTIDE SEQUENCE [LARGE SCALE GENOMIC DNA]</scope>
    <source>
        <strain evidence="7 8">MSK.1.17</strain>
    </source>
</reference>
<dbReference type="PANTHER" id="PTHR30061">
    <property type="entry name" value="MALTOSE-BINDING PERIPLASMIC PROTEIN"/>
    <property type="match status" value="1"/>
</dbReference>
<dbReference type="AlphaFoldDB" id="A0AAW5BYI0"/>
<dbReference type="GO" id="GO:0015768">
    <property type="term" value="P:maltose transport"/>
    <property type="evidence" value="ECO:0007669"/>
    <property type="project" value="TreeGrafter"/>
</dbReference>
<feature type="compositionally biased region" description="Low complexity" evidence="4">
    <location>
        <begin position="35"/>
        <end position="49"/>
    </location>
</feature>
<keyword evidence="2" id="KW-0813">Transport</keyword>
<dbReference type="Proteomes" id="UP000669239">
    <property type="component" value="Unassembled WGS sequence"/>
</dbReference>
<comment type="similarity">
    <text evidence="1">Belongs to the bacterial solute-binding protein 1 family.</text>
</comment>
<dbReference type="GO" id="GO:0042956">
    <property type="term" value="P:maltodextrin transmembrane transport"/>
    <property type="evidence" value="ECO:0007669"/>
    <property type="project" value="TreeGrafter"/>
</dbReference>
<accession>A0AAW5BYI0</accession>
<dbReference type="GO" id="GO:0055052">
    <property type="term" value="C:ATP-binding cassette (ABC) transporter complex, substrate-binding subunit-containing"/>
    <property type="evidence" value="ECO:0007669"/>
    <property type="project" value="TreeGrafter"/>
</dbReference>
<dbReference type="PANTHER" id="PTHR30061:SF50">
    <property type="entry name" value="MALTOSE_MALTODEXTRIN-BINDING PERIPLASMIC PROTEIN"/>
    <property type="match status" value="1"/>
</dbReference>
<feature type="signal peptide" evidence="5">
    <location>
        <begin position="1"/>
        <end position="18"/>
    </location>
</feature>
<evidence type="ECO:0000313" key="9">
    <source>
        <dbReference type="Proteomes" id="UP001299608"/>
    </source>
</evidence>
<dbReference type="SUPFAM" id="SSF53850">
    <property type="entry name" value="Periplasmic binding protein-like II"/>
    <property type="match status" value="1"/>
</dbReference>
<name>A0AAW5BYI0_9FIRM</name>
<gene>
    <name evidence="7" type="ORF">G5B36_21045</name>
    <name evidence="6" type="ORF">L0N08_26660</name>
</gene>
<keyword evidence="8" id="KW-1185">Reference proteome</keyword>
<proteinExistence type="inferred from homology"/>
<dbReference type="CDD" id="cd13585">
    <property type="entry name" value="PBP2_TMBP_like"/>
    <property type="match status" value="1"/>
</dbReference>
<dbReference type="InterPro" id="IPR006059">
    <property type="entry name" value="SBP"/>
</dbReference>
<protein>
    <submittedName>
        <fullName evidence="6">Sugar ABC transporter substrate-binding protein</fullName>
    </submittedName>
</protein>
<evidence type="ECO:0000313" key="6">
    <source>
        <dbReference type="EMBL" id="MCG4749002.1"/>
    </source>
</evidence>
<dbReference type="EMBL" id="JAAITT010000036">
    <property type="protein sequence ID" value="NSJ51175.1"/>
    <property type="molecule type" value="Genomic_DNA"/>
</dbReference>
<evidence type="ECO:0000256" key="2">
    <source>
        <dbReference type="ARBA" id="ARBA00022448"/>
    </source>
</evidence>
<organism evidence="6 9">
    <name type="scientific">Enterocloster aldenensis</name>
    <dbReference type="NCBI Taxonomy" id="358742"/>
    <lineage>
        <taxon>Bacteria</taxon>
        <taxon>Bacillati</taxon>
        <taxon>Bacillota</taxon>
        <taxon>Clostridia</taxon>
        <taxon>Lachnospirales</taxon>
        <taxon>Lachnospiraceae</taxon>
        <taxon>Enterocloster</taxon>
    </lineage>
</organism>
<feature type="chain" id="PRO_5043935700" evidence="5">
    <location>
        <begin position="19"/>
        <end position="436"/>
    </location>
</feature>
<reference evidence="6" key="3">
    <citation type="submission" date="2022-01" db="EMBL/GenBank/DDBJ databases">
        <title>Collection of gut derived symbiotic bacterial strains cultured from healthy donors.</title>
        <authorList>
            <person name="Lin H."/>
            <person name="Kohout C."/>
            <person name="Waligurski E."/>
            <person name="Pamer E.G."/>
        </authorList>
    </citation>
    <scope>NUCLEOTIDE SEQUENCE</scope>
    <source>
        <strain evidence="6">DFI.6.55</strain>
    </source>
</reference>
<dbReference type="GO" id="GO:1901982">
    <property type="term" value="F:maltose binding"/>
    <property type="evidence" value="ECO:0007669"/>
    <property type="project" value="TreeGrafter"/>
</dbReference>
<dbReference type="Pfam" id="PF01547">
    <property type="entry name" value="SBP_bac_1"/>
    <property type="match status" value="1"/>
</dbReference>
<reference evidence="7" key="2">
    <citation type="submission" date="2020-02" db="EMBL/GenBank/DDBJ databases">
        <authorList>
            <person name="Littmann E."/>
            <person name="Sorbara M."/>
        </authorList>
    </citation>
    <scope>NUCLEOTIDE SEQUENCE</scope>
    <source>
        <strain evidence="7">MSK.1.17</strain>
    </source>
</reference>
<sequence length="436" mass="46650">MKKAVRRTLSATVAAAMAIGLMTGCSSGKEGQKPAGEASGTEAQAAGSGQQAGTGGEQTTIKFWDGNWQEAVWPEVEAIWNKEHPDIKVEAEFQADLANDKYMLALTNGTAPDVMACALDWVTTFGSANLLEPLDEYVARDSFDVDQFVQGANDASTVGGKLYGLPFRSETYVMYYNKDILSAAGYDAPPATWEEVKEVAAACTNGDVYGYGLCGTNYSNFSFQYITMLRSSGSDILNADNTASELGNSVAVETAQLYKDLAAYAPASLLENDNIANRTLFASGKIAMYLSGIYDLEEIVKTNPDLNFACAMVPTAGGAERNTILGGWSVAVAGCSKEKEAAWEFVKFLTRPDIAAIYTNTFTGTAEVAARYADYPEDIIKPNADALQYASALPAVKNIVGIRQAIMDNLQLMLSEDMSAEEACSLLDQAVNGLLE</sequence>
<dbReference type="Gene3D" id="3.40.190.10">
    <property type="entry name" value="Periplasmic binding protein-like II"/>
    <property type="match status" value="2"/>
</dbReference>
<feature type="region of interest" description="Disordered" evidence="4">
    <location>
        <begin position="27"/>
        <end position="58"/>
    </location>
</feature>